<dbReference type="AlphaFoldDB" id="A0A834YTL1"/>
<keyword evidence="2" id="KW-0732">Signal</keyword>
<keyword evidence="1" id="KW-0256">Endoplasmic reticulum</keyword>
<organism evidence="3 4">
    <name type="scientific">Tetracentron sinense</name>
    <name type="common">Spur-leaf</name>
    <dbReference type="NCBI Taxonomy" id="13715"/>
    <lineage>
        <taxon>Eukaryota</taxon>
        <taxon>Viridiplantae</taxon>
        <taxon>Streptophyta</taxon>
        <taxon>Embryophyta</taxon>
        <taxon>Tracheophyta</taxon>
        <taxon>Spermatophyta</taxon>
        <taxon>Magnoliopsida</taxon>
        <taxon>Trochodendrales</taxon>
        <taxon>Trochodendraceae</taxon>
        <taxon>Tetracentron</taxon>
    </lineage>
</organism>
<dbReference type="Gene3D" id="1.20.120.730">
    <property type="entry name" value="Sec23/Sec24 helical domain"/>
    <property type="match status" value="1"/>
</dbReference>
<dbReference type="GO" id="GO:0015031">
    <property type="term" value="P:protein transport"/>
    <property type="evidence" value="ECO:0007669"/>
    <property type="project" value="UniProtKB-KW"/>
</dbReference>
<dbReference type="OrthoDB" id="10256289at2759"/>
<dbReference type="Proteomes" id="UP000655225">
    <property type="component" value="Unassembled WGS sequence"/>
</dbReference>
<dbReference type="GO" id="GO:0030127">
    <property type="term" value="C:COPII vesicle coat"/>
    <property type="evidence" value="ECO:0007669"/>
    <property type="project" value="TreeGrafter"/>
</dbReference>
<dbReference type="PANTHER" id="PTHR11141:SF0">
    <property type="entry name" value="PROTEIN TRANSPORT PROTEIN SEC23"/>
    <property type="match status" value="1"/>
</dbReference>
<dbReference type="InterPro" id="IPR029006">
    <property type="entry name" value="ADF-H/Gelsolin-like_dom_sf"/>
</dbReference>
<dbReference type="Gene3D" id="3.40.20.10">
    <property type="entry name" value="Severin"/>
    <property type="match status" value="1"/>
</dbReference>
<keyword evidence="1" id="KW-0813">Transport</keyword>
<name>A0A834YTL1_TETSI</name>
<comment type="similarity">
    <text evidence="1">Belongs to the SEC23/SEC24 family. SEC23 subfamily.</text>
</comment>
<accession>A0A834YTL1</accession>
<evidence type="ECO:0000313" key="4">
    <source>
        <dbReference type="Proteomes" id="UP000655225"/>
    </source>
</evidence>
<comment type="subcellular location">
    <subcellularLocation>
        <location evidence="1">Cytoplasmic vesicle</location>
        <location evidence="1">COPII-coated vesicle membrane</location>
        <topology evidence="1">Peripheral membrane protein</topology>
        <orientation evidence="1">Cytoplasmic side</orientation>
    </subcellularLocation>
    <subcellularLocation>
        <location evidence="1">Endoplasmic reticulum membrane</location>
        <topology evidence="1">Peripheral membrane protein</topology>
        <orientation evidence="1">Cytoplasmic side</orientation>
    </subcellularLocation>
</comment>
<dbReference type="GO" id="GO:0005789">
    <property type="term" value="C:endoplasmic reticulum membrane"/>
    <property type="evidence" value="ECO:0007669"/>
    <property type="project" value="UniProtKB-SubCell"/>
</dbReference>
<keyword evidence="1" id="KW-0479">Metal-binding</keyword>
<dbReference type="GO" id="GO:0005096">
    <property type="term" value="F:GTPase activator activity"/>
    <property type="evidence" value="ECO:0007669"/>
    <property type="project" value="TreeGrafter"/>
</dbReference>
<evidence type="ECO:0000256" key="2">
    <source>
        <dbReference type="SAM" id="SignalP"/>
    </source>
</evidence>
<evidence type="ECO:0000313" key="3">
    <source>
        <dbReference type="EMBL" id="KAF8393965.1"/>
    </source>
</evidence>
<gene>
    <name evidence="3" type="ORF">HHK36_020167</name>
</gene>
<keyword evidence="1" id="KW-0931">ER-Golgi transport</keyword>
<keyword evidence="1" id="KW-0963">Cytoplasm</keyword>
<comment type="caution">
    <text evidence="3">The sequence shown here is derived from an EMBL/GenBank/DDBJ whole genome shotgun (WGS) entry which is preliminary data.</text>
</comment>
<dbReference type="GO" id="GO:0090110">
    <property type="term" value="P:COPII-coated vesicle cargo loading"/>
    <property type="evidence" value="ECO:0007669"/>
    <property type="project" value="TreeGrafter"/>
</dbReference>
<dbReference type="InterPro" id="IPR037364">
    <property type="entry name" value="Sec23"/>
</dbReference>
<feature type="signal peptide" evidence="2">
    <location>
        <begin position="1"/>
        <end position="22"/>
    </location>
</feature>
<reference evidence="3 4" key="1">
    <citation type="submission" date="2020-04" db="EMBL/GenBank/DDBJ databases">
        <title>Plant Genome Project.</title>
        <authorList>
            <person name="Zhang R.-G."/>
        </authorList>
    </citation>
    <scope>NUCLEOTIDE SEQUENCE [LARGE SCALE GENOMIC DNA]</scope>
    <source>
        <strain evidence="3">YNK0</strain>
        <tissue evidence="3">Leaf</tissue>
    </source>
</reference>
<protein>
    <recommendedName>
        <fullName evidence="1">Protein transport protein SEC23</fullName>
    </recommendedName>
</protein>
<sequence length="174" mass="19648">MLHFSSSKTLLAYMQFFLLAFSQLLQAPDDDAQMIIRDRFPVPRLVVCDQHGSQVRFLLAKLNPSSTYNSTHDMASGSDVIFADDSNKEREIILLGVGDIWLPCKNKTYARQVDFEFFGKNGESDVRFLLAKLNPSSTYNSTHDMASGSDVIFADDVSLQVFFEHLQRLAVQQS</sequence>
<evidence type="ECO:0000256" key="1">
    <source>
        <dbReference type="RuleBase" id="RU365030"/>
    </source>
</evidence>
<keyword evidence="1" id="KW-0862">Zinc</keyword>
<keyword evidence="1" id="KW-0968">Cytoplasmic vesicle</keyword>
<dbReference type="SUPFAM" id="SSF82754">
    <property type="entry name" value="C-terminal, gelsolin-like domain of Sec23/24"/>
    <property type="match status" value="2"/>
</dbReference>
<dbReference type="PANTHER" id="PTHR11141">
    <property type="entry name" value="PROTEIN TRANSPORT PROTEIN SEC23"/>
    <property type="match status" value="1"/>
</dbReference>
<dbReference type="InterPro" id="IPR036180">
    <property type="entry name" value="Gelsolin-like_dom_sf"/>
</dbReference>
<keyword evidence="1" id="KW-0472">Membrane</keyword>
<feature type="chain" id="PRO_5032456299" description="Protein transport protein SEC23" evidence="2">
    <location>
        <begin position="23"/>
        <end position="174"/>
    </location>
</feature>
<dbReference type="GO" id="GO:0046872">
    <property type="term" value="F:metal ion binding"/>
    <property type="evidence" value="ECO:0007669"/>
    <property type="project" value="UniProtKB-KW"/>
</dbReference>
<keyword evidence="4" id="KW-1185">Reference proteome</keyword>
<dbReference type="GO" id="GO:0070971">
    <property type="term" value="C:endoplasmic reticulum exit site"/>
    <property type="evidence" value="ECO:0007669"/>
    <property type="project" value="TreeGrafter"/>
</dbReference>
<keyword evidence="1" id="KW-0653">Protein transport</keyword>
<comment type="function">
    <text evidence="1">Component of the coat protein complex II (COPII) which promotes the formation of transport vesicles from the endoplasmic reticulum (ER). The coat has two main functions, the physical deformation of the endoplasmic reticulum membrane into vesicles and the selection of cargo molecules.</text>
</comment>
<proteinExistence type="inferred from homology"/>
<dbReference type="EMBL" id="JABCRI010000014">
    <property type="protein sequence ID" value="KAF8393965.1"/>
    <property type="molecule type" value="Genomic_DNA"/>
</dbReference>